<comment type="caution">
    <text evidence="1">The sequence shown here is derived from an EMBL/GenBank/DDBJ whole genome shotgun (WGS) entry which is preliminary data.</text>
</comment>
<feature type="non-terminal residue" evidence="1">
    <location>
        <position position="1"/>
    </location>
</feature>
<evidence type="ECO:0000313" key="1">
    <source>
        <dbReference type="EMBL" id="KAK7462613.1"/>
    </source>
</evidence>
<sequence length="60" mass="6353">ILTQLLSGSKMSGADRNGYTLCVKDPGDDNANVACSAEFAESASIRETQEDVGYVPQVMV</sequence>
<dbReference type="AlphaFoldDB" id="A0ABD0J6L2"/>
<dbReference type="EMBL" id="JACVVK020000614">
    <property type="protein sequence ID" value="KAK7462613.1"/>
    <property type="molecule type" value="Genomic_DNA"/>
</dbReference>
<dbReference type="Proteomes" id="UP001519460">
    <property type="component" value="Unassembled WGS sequence"/>
</dbReference>
<protein>
    <submittedName>
        <fullName evidence="1">Uncharacterized protein</fullName>
    </submittedName>
</protein>
<proteinExistence type="predicted"/>
<keyword evidence="2" id="KW-1185">Reference proteome</keyword>
<name>A0ABD0J6L2_9CAEN</name>
<organism evidence="1 2">
    <name type="scientific">Batillaria attramentaria</name>
    <dbReference type="NCBI Taxonomy" id="370345"/>
    <lineage>
        <taxon>Eukaryota</taxon>
        <taxon>Metazoa</taxon>
        <taxon>Spiralia</taxon>
        <taxon>Lophotrochozoa</taxon>
        <taxon>Mollusca</taxon>
        <taxon>Gastropoda</taxon>
        <taxon>Caenogastropoda</taxon>
        <taxon>Sorbeoconcha</taxon>
        <taxon>Cerithioidea</taxon>
        <taxon>Batillariidae</taxon>
        <taxon>Batillaria</taxon>
    </lineage>
</organism>
<reference evidence="1 2" key="1">
    <citation type="journal article" date="2023" name="Sci. Data">
        <title>Genome assembly of the Korean intertidal mud-creeper Batillaria attramentaria.</title>
        <authorList>
            <person name="Patra A.K."/>
            <person name="Ho P.T."/>
            <person name="Jun S."/>
            <person name="Lee S.J."/>
            <person name="Kim Y."/>
            <person name="Won Y.J."/>
        </authorList>
    </citation>
    <scope>NUCLEOTIDE SEQUENCE [LARGE SCALE GENOMIC DNA]</scope>
    <source>
        <strain evidence="1">Wonlab-2016</strain>
    </source>
</reference>
<accession>A0ABD0J6L2</accession>
<evidence type="ECO:0000313" key="2">
    <source>
        <dbReference type="Proteomes" id="UP001519460"/>
    </source>
</evidence>
<gene>
    <name evidence="1" type="ORF">BaRGS_00038340</name>
</gene>